<dbReference type="InterPro" id="IPR003439">
    <property type="entry name" value="ABC_transporter-like_ATP-bd"/>
</dbReference>
<dbReference type="InterPro" id="IPR015853">
    <property type="entry name" value="ABC_transpr_FbpC"/>
</dbReference>
<sequence>MARIDLDLAHAYRANPTQDSDFALLPLKMTFRDGGAYALLGPSGCGKTTMLNIISGLLVPSQGTVTFDGRDMTRATPQERNIAQVFQFPVIYDTMTVAENLAFPLRNRKVPEDQIKKRVGEIAEMLDMSGQLNQRAAGLAADAKQKISLGRGLVRSDVSAVLFDEPLTVIDPHLKWQLRRKLKQIHRELKLTLIYVTHDQVEALTFAEEVVVMTRGKAVQVGSAEALFERPAHTFVGHFIGSPGMNFLSAKSTNGALEVAGTPLVPTRELPQGALKIGIRPEYLRLSNAGAAGAVPAVVKQVQDVGTHAMLSAEVDGIVVKVRLHSDEQPPAPGDTVWLRVLDTHTCYYKDEELVA</sequence>
<dbReference type="Pfam" id="PF08402">
    <property type="entry name" value="TOBE_2"/>
    <property type="match status" value="1"/>
</dbReference>
<evidence type="ECO:0000259" key="6">
    <source>
        <dbReference type="PROSITE" id="PS50893"/>
    </source>
</evidence>
<reference evidence="7 8" key="1">
    <citation type="submission" date="2014-12" db="EMBL/GenBank/DDBJ databases">
        <title>16Stimator: statistical estimation of ribosomal gene copy numbers from draft genome assemblies.</title>
        <authorList>
            <person name="Perisin M.A."/>
            <person name="Vetter M."/>
            <person name="Gilbert J.A."/>
            <person name="Bergelson J."/>
        </authorList>
    </citation>
    <scope>NUCLEOTIDE SEQUENCE [LARGE SCALE GENOMIC DNA]</scope>
    <source>
        <strain evidence="7 8">MEDvA23</strain>
    </source>
</reference>
<evidence type="ECO:0000313" key="7">
    <source>
        <dbReference type="EMBL" id="KIQ29017.1"/>
    </source>
</evidence>
<accession>A0A0D0KSM2</accession>
<dbReference type="AlphaFoldDB" id="A0A0D0KSM2"/>
<proteinExistence type="predicted"/>
<evidence type="ECO:0000256" key="2">
    <source>
        <dbReference type="ARBA" id="ARBA00022475"/>
    </source>
</evidence>
<comment type="caution">
    <text evidence="7">The sequence shown here is derived from an EMBL/GenBank/DDBJ whole genome shotgun (WGS) entry which is preliminary data.</text>
</comment>
<dbReference type="SUPFAM" id="SSF52540">
    <property type="entry name" value="P-loop containing nucleoside triphosphate hydrolases"/>
    <property type="match status" value="1"/>
</dbReference>
<dbReference type="GO" id="GO:0015408">
    <property type="term" value="F:ABC-type ferric iron transporter activity"/>
    <property type="evidence" value="ECO:0007669"/>
    <property type="project" value="InterPro"/>
</dbReference>
<dbReference type="Proteomes" id="UP000032067">
    <property type="component" value="Unassembled WGS sequence"/>
</dbReference>
<evidence type="ECO:0000256" key="1">
    <source>
        <dbReference type="ARBA" id="ARBA00022448"/>
    </source>
</evidence>
<dbReference type="RefSeq" id="WP_042580512.1">
    <property type="nucleotide sequence ID" value="NZ_JXQQ01000046.1"/>
</dbReference>
<keyword evidence="4 7" id="KW-0067">ATP-binding</keyword>
<keyword evidence="1" id="KW-0813">Transport</keyword>
<dbReference type="InterPro" id="IPR047641">
    <property type="entry name" value="ABC_transpr_MalK/UgpC-like"/>
</dbReference>
<dbReference type="Gene3D" id="3.40.50.300">
    <property type="entry name" value="P-loop containing nucleotide triphosphate hydrolases"/>
    <property type="match status" value="1"/>
</dbReference>
<dbReference type="PANTHER" id="PTHR43875:SF14">
    <property type="entry name" value="ABC TRANSPORTER ATP-BINDING PROTEIN"/>
    <property type="match status" value="1"/>
</dbReference>
<dbReference type="FunFam" id="3.40.50.300:FF:000042">
    <property type="entry name" value="Maltose/maltodextrin ABC transporter, ATP-binding protein"/>
    <property type="match status" value="1"/>
</dbReference>
<evidence type="ECO:0000256" key="4">
    <source>
        <dbReference type="ARBA" id="ARBA00022840"/>
    </source>
</evidence>
<dbReference type="CDD" id="cd03259">
    <property type="entry name" value="ABC_Carb_Solutes_like"/>
    <property type="match status" value="1"/>
</dbReference>
<dbReference type="InterPro" id="IPR003593">
    <property type="entry name" value="AAA+_ATPase"/>
</dbReference>
<protein>
    <submittedName>
        <fullName evidence="7">ABC transporter ATP-binding protein</fullName>
    </submittedName>
</protein>
<dbReference type="SMART" id="SM00382">
    <property type="entry name" value="AAA"/>
    <property type="match status" value="1"/>
</dbReference>
<dbReference type="OrthoDB" id="5298774at2"/>
<keyword evidence="3" id="KW-0547">Nucleotide-binding</keyword>
<gene>
    <name evidence="7" type="ORF">RT97_19720</name>
</gene>
<dbReference type="GO" id="GO:0055052">
    <property type="term" value="C:ATP-binding cassette (ABC) transporter complex, substrate-binding subunit-containing"/>
    <property type="evidence" value="ECO:0007669"/>
    <property type="project" value="TreeGrafter"/>
</dbReference>
<dbReference type="InterPro" id="IPR013611">
    <property type="entry name" value="Transp-assoc_OB_typ2"/>
</dbReference>
<keyword evidence="5" id="KW-0472">Membrane</keyword>
<keyword evidence="2" id="KW-1003">Cell membrane</keyword>
<dbReference type="PANTHER" id="PTHR43875">
    <property type="entry name" value="MALTODEXTRIN IMPORT ATP-BINDING PROTEIN MSMX"/>
    <property type="match status" value="1"/>
</dbReference>
<dbReference type="GO" id="GO:0005524">
    <property type="term" value="F:ATP binding"/>
    <property type="evidence" value="ECO:0007669"/>
    <property type="project" value="UniProtKB-KW"/>
</dbReference>
<dbReference type="GO" id="GO:0016887">
    <property type="term" value="F:ATP hydrolysis activity"/>
    <property type="evidence" value="ECO:0007669"/>
    <property type="project" value="InterPro"/>
</dbReference>
<organism evidence="7 8">
    <name type="scientific">Variovorax paradoxus</name>
    <dbReference type="NCBI Taxonomy" id="34073"/>
    <lineage>
        <taxon>Bacteria</taxon>
        <taxon>Pseudomonadati</taxon>
        <taxon>Pseudomonadota</taxon>
        <taxon>Betaproteobacteria</taxon>
        <taxon>Burkholderiales</taxon>
        <taxon>Comamonadaceae</taxon>
        <taxon>Variovorax</taxon>
    </lineage>
</organism>
<name>A0A0D0KSM2_VARPD</name>
<dbReference type="Pfam" id="PF00005">
    <property type="entry name" value="ABC_tran"/>
    <property type="match status" value="1"/>
</dbReference>
<dbReference type="SUPFAM" id="SSF50331">
    <property type="entry name" value="MOP-like"/>
    <property type="match status" value="1"/>
</dbReference>
<feature type="domain" description="ABC transporter" evidence="6">
    <location>
        <begin position="6"/>
        <end position="240"/>
    </location>
</feature>
<evidence type="ECO:0000313" key="8">
    <source>
        <dbReference type="Proteomes" id="UP000032067"/>
    </source>
</evidence>
<dbReference type="EMBL" id="JXQQ01000046">
    <property type="protein sequence ID" value="KIQ29017.1"/>
    <property type="molecule type" value="Genomic_DNA"/>
</dbReference>
<dbReference type="PROSITE" id="PS50893">
    <property type="entry name" value="ABC_TRANSPORTER_2"/>
    <property type="match status" value="1"/>
</dbReference>
<dbReference type="Gene3D" id="2.40.50.140">
    <property type="entry name" value="Nucleic acid-binding proteins"/>
    <property type="match status" value="1"/>
</dbReference>
<dbReference type="InterPro" id="IPR012340">
    <property type="entry name" value="NA-bd_OB-fold"/>
</dbReference>
<evidence type="ECO:0000256" key="3">
    <source>
        <dbReference type="ARBA" id="ARBA00022741"/>
    </source>
</evidence>
<dbReference type="InterPro" id="IPR027417">
    <property type="entry name" value="P-loop_NTPase"/>
</dbReference>
<evidence type="ECO:0000256" key="5">
    <source>
        <dbReference type="ARBA" id="ARBA00023136"/>
    </source>
</evidence>
<dbReference type="InterPro" id="IPR008995">
    <property type="entry name" value="Mo/tungstate-bd_C_term_dom"/>
</dbReference>